<dbReference type="InterPro" id="IPR010167">
    <property type="entry name" value="NH2A_AcTrfase"/>
</dbReference>
<dbReference type="EMBL" id="CP012605">
    <property type="protein sequence ID" value="ANH72188.1"/>
    <property type="molecule type" value="Genomic_DNA"/>
</dbReference>
<name>A0AAC9BDN9_9RALS</name>
<dbReference type="PANTHER" id="PTHR30602">
    <property type="entry name" value="AMINO-ACID ACETYLTRANSFERASE"/>
    <property type="match status" value="1"/>
</dbReference>
<dbReference type="InterPro" id="IPR000182">
    <property type="entry name" value="GNAT_dom"/>
</dbReference>
<dbReference type="InterPro" id="IPR016181">
    <property type="entry name" value="Acyl_CoA_acyltransferase"/>
</dbReference>
<keyword evidence="2" id="KW-0808">Transferase</keyword>
<dbReference type="PANTHER" id="PTHR30602:SF12">
    <property type="entry name" value="AMINO-ACID ACETYLTRANSFERASE NAGS1, CHLOROPLASTIC-RELATED"/>
    <property type="match status" value="1"/>
</dbReference>
<evidence type="ECO:0000256" key="1">
    <source>
        <dbReference type="ARBA" id="ARBA00015231"/>
    </source>
</evidence>
<dbReference type="NCBIfam" id="NF040501">
    <property type="entry name" value="resist_ArsN2"/>
    <property type="match status" value="1"/>
</dbReference>
<protein>
    <recommendedName>
        <fullName evidence="1">Amino-acid acetyltransferase</fullName>
    </recommendedName>
    <alternativeName>
        <fullName evidence="4">N-acetylglutamate synthase</fullName>
    </alternativeName>
</protein>
<dbReference type="PROSITE" id="PS51186">
    <property type="entry name" value="GNAT"/>
    <property type="match status" value="1"/>
</dbReference>
<organism evidence="6 7">
    <name type="scientific">Ralstonia insidiosa</name>
    <dbReference type="NCBI Taxonomy" id="190721"/>
    <lineage>
        <taxon>Bacteria</taxon>
        <taxon>Pseudomonadati</taxon>
        <taxon>Pseudomonadota</taxon>
        <taxon>Betaproteobacteria</taxon>
        <taxon>Burkholderiales</taxon>
        <taxon>Burkholderiaceae</taxon>
        <taxon>Ralstonia</taxon>
    </lineage>
</organism>
<evidence type="ECO:0000256" key="3">
    <source>
        <dbReference type="ARBA" id="ARBA00023315"/>
    </source>
</evidence>
<dbReference type="Pfam" id="PF13508">
    <property type="entry name" value="Acetyltransf_7"/>
    <property type="match status" value="1"/>
</dbReference>
<accession>A0AAC9BDN9</accession>
<feature type="domain" description="N-acetyltransferase" evidence="5">
    <location>
        <begin position="1"/>
        <end position="129"/>
    </location>
</feature>
<evidence type="ECO:0000256" key="4">
    <source>
        <dbReference type="ARBA" id="ARBA00033251"/>
    </source>
</evidence>
<evidence type="ECO:0000259" key="5">
    <source>
        <dbReference type="PROSITE" id="PS51186"/>
    </source>
</evidence>
<keyword evidence="3" id="KW-0012">Acyltransferase</keyword>
<dbReference type="KEGG" id="rin:ACS15_2972"/>
<evidence type="ECO:0000313" key="6">
    <source>
        <dbReference type="EMBL" id="ANH72188.1"/>
    </source>
</evidence>
<reference evidence="6 7" key="1">
    <citation type="submission" date="2015-09" db="EMBL/GenBank/DDBJ databases">
        <authorList>
            <person name="Xu Y."/>
            <person name="Nagy A."/>
            <person name="Liu N.T."/>
            <person name="Nou X."/>
        </authorList>
    </citation>
    <scope>NUCLEOTIDE SEQUENCE [LARGE SCALE GENOMIC DNA]</scope>
    <source>
        <strain evidence="6 7">FC1138</strain>
    </source>
</reference>
<evidence type="ECO:0000256" key="2">
    <source>
        <dbReference type="ARBA" id="ARBA00022679"/>
    </source>
</evidence>
<dbReference type="GO" id="GO:0005737">
    <property type="term" value="C:cytoplasm"/>
    <property type="evidence" value="ECO:0007669"/>
    <property type="project" value="InterPro"/>
</dbReference>
<dbReference type="CDD" id="cd04301">
    <property type="entry name" value="NAT_SF"/>
    <property type="match status" value="1"/>
</dbReference>
<gene>
    <name evidence="6" type="ORF">ACS15_2972</name>
</gene>
<dbReference type="SUPFAM" id="SSF55729">
    <property type="entry name" value="Acyl-CoA N-acyltransferases (Nat)"/>
    <property type="match status" value="1"/>
</dbReference>
<dbReference type="GO" id="GO:0004042">
    <property type="term" value="F:L-glutamate N-acetyltransferase activity"/>
    <property type="evidence" value="ECO:0007669"/>
    <property type="project" value="InterPro"/>
</dbReference>
<proteinExistence type="predicted"/>
<sequence>MLAAQGLPSEDVGASEEAHRFHLAEQDGQIVGCAGLEVYGTDALLRSVAVAPSMRDSGLGRALVDITERDAAALGVQRLFLLTTSAADYFSRIGYKSCNRSVAPSPVQTSSQFGRLCPVSAICMSKELLAAQ</sequence>
<dbReference type="Proteomes" id="UP000077927">
    <property type="component" value="Chromosome 1"/>
</dbReference>
<evidence type="ECO:0000313" key="7">
    <source>
        <dbReference type="Proteomes" id="UP000077927"/>
    </source>
</evidence>
<dbReference type="Gene3D" id="3.40.630.30">
    <property type="match status" value="1"/>
</dbReference>
<dbReference type="GO" id="GO:0006526">
    <property type="term" value="P:L-arginine biosynthetic process"/>
    <property type="evidence" value="ECO:0007669"/>
    <property type="project" value="InterPro"/>
</dbReference>
<dbReference type="AlphaFoldDB" id="A0AAC9BDN9"/>
<dbReference type="RefSeq" id="WP_021195951.1">
    <property type="nucleotide sequence ID" value="NZ_CP012605.1"/>
</dbReference>